<name>A0ABQ2EVL2_9DEIO</name>
<keyword evidence="1" id="KW-0812">Transmembrane</keyword>
<protein>
    <submittedName>
        <fullName evidence="2">Uncharacterized protein</fullName>
    </submittedName>
</protein>
<evidence type="ECO:0000313" key="3">
    <source>
        <dbReference type="Proteomes" id="UP000647587"/>
    </source>
</evidence>
<proteinExistence type="predicted"/>
<reference evidence="3" key="1">
    <citation type="journal article" date="2019" name="Int. J. Syst. Evol. Microbiol.">
        <title>The Global Catalogue of Microorganisms (GCM) 10K type strain sequencing project: providing services to taxonomists for standard genome sequencing and annotation.</title>
        <authorList>
            <consortium name="The Broad Institute Genomics Platform"/>
            <consortium name="The Broad Institute Genome Sequencing Center for Infectious Disease"/>
            <person name="Wu L."/>
            <person name="Ma J."/>
        </authorList>
    </citation>
    <scope>NUCLEOTIDE SEQUENCE [LARGE SCALE GENOMIC DNA]</scope>
    <source>
        <strain evidence="3">JCM 30331</strain>
    </source>
</reference>
<accession>A0ABQ2EVL2</accession>
<comment type="caution">
    <text evidence="2">The sequence shown here is derived from an EMBL/GenBank/DDBJ whole genome shotgun (WGS) entry which is preliminary data.</text>
</comment>
<dbReference type="Proteomes" id="UP000647587">
    <property type="component" value="Unassembled WGS sequence"/>
</dbReference>
<evidence type="ECO:0000313" key="2">
    <source>
        <dbReference type="EMBL" id="GGK28392.1"/>
    </source>
</evidence>
<sequence length="155" mass="16388">MPNLARVVQAGLLGGLAMEILALLMYQTRTTPLSMSRYEGGLLTGEADRLGSRAAGVGAHLMLSVLIAVPYALLMQRTRQTGPGAGSQLGILHWLIVGLVLPGLDRMNPMVRSGQMPALRIFASGYGPVTMALFLAGHLVYGAVVGAVHDPDRQK</sequence>
<feature type="transmembrane region" description="Helical" evidence="1">
    <location>
        <begin position="85"/>
        <end position="104"/>
    </location>
</feature>
<feature type="transmembrane region" description="Helical" evidence="1">
    <location>
        <begin position="6"/>
        <end position="26"/>
    </location>
</feature>
<keyword evidence="3" id="KW-1185">Reference proteome</keyword>
<feature type="transmembrane region" description="Helical" evidence="1">
    <location>
        <begin position="125"/>
        <end position="148"/>
    </location>
</feature>
<dbReference type="EMBL" id="BMPP01000008">
    <property type="protein sequence ID" value="GGK28392.1"/>
    <property type="molecule type" value="Genomic_DNA"/>
</dbReference>
<keyword evidence="1" id="KW-1133">Transmembrane helix</keyword>
<dbReference type="RefSeq" id="WP_189008397.1">
    <property type="nucleotide sequence ID" value="NZ_BMPP01000008.1"/>
</dbReference>
<evidence type="ECO:0000256" key="1">
    <source>
        <dbReference type="SAM" id="Phobius"/>
    </source>
</evidence>
<organism evidence="2 3">
    <name type="scientific">Deinococcus malanensis</name>
    <dbReference type="NCBI Taxonomy" id="1706855"/>
    <lineage>
        <taxon>Bacteria</taxon>
        <taxon>Thermotogati</taxon>
        <taxon>Deinococcota</taxon>
        <taxon>Deinococci</taxon>
        <taxon>Deinococcales</taxon>
        <taxon>Deinococcaceae</taxon>
        <taxon>Deinococcus</taxon>
    </lineage>
</organism>
<gene>
    <name evidence="2" type="ORF">GCM10008955_22720</name>
</gene>
<feature type="transmembrane region" description="Helical" evidence="1">
    <location>
        <begin position="54"/>
        <end position="73"/>
    </location>
</feature>
<keyword evidence="1" id="KW-0472">Membrane</keyword>